<feature type="region of interest" description="Disordered" evidence="1">
    <location>
        <begin position="1"/>
        <end position="92"/>
    </location>
</feature>
<evidence type="ECO:0000313" key="5">
    <source>
        <dbReference type="Proteomes" id="UP000777438"/>
    </source>
</evidence>
<organism evidence="4 5">
    <name type="scientific">Thelonectria olida</name>
    <dbReference type="NCBI Taxonomy" id="1576542"/>
    <lineage>
        <taxon>Eukaryota</taxon>
        <taxon>Fungi</taxon>
        <taxon>Dikarya</taxon>
        <taxon>Ascomycota</taxon>
        <taxon>Pezizomycotina</taxon>
        <taxon>Sordariomycetes</taxon>
        <taxon>Hypocreomycetidae</taxon>
        <taxon>Hypocreales</taxon>
        <taxon>Nectriaceae</taxon>
        <taxon>Thelonectria</taxon>
    </lineage>
</organism>
<evidence type="ECO:0008006" key="6">
    <source>
        <dbReference type="Google" id="ProtNLM"/>
    </source>
</evidence>
<dbReference type="InterPro" id="IPR027417">
    <property type="entry name" value="P-loop_NTPase"/>
</dbReference>
<reference evidence="4 5" key="1">
    <citation type="journal article" date="2021" name="Nat. Commun.">
        <title>Genetic determinants of endophytism in the Arabidopsis root mycobiome.</title>
        <authorList>
            <person name="Mesny F."/>
            <person name="Miyauchi S."/>
            <person name="Thiergart T."/>
            <person name="Pickel B."/>
            <person name="Atanasova L."/>
            <person name="Karlsson M."/>
            <person name="Huettel B."/>
            <person name="Barry K.W."/>
            <person name="Haridas S."/>
            <person name="Chen C."/>
            <person name="Bauer D."/>
            <person name="Andreopoulos W."/>
            <person name="Pangilinan J."/>
            <person name="LaButti K."/>
            <person name="Riley R."/>
            <person name="Lipzen A."/>
            <person name="Clum A."/>
            <person name="Drula E."/>
            <person name="Henrissat B."/>
            <person name="Kohler A."/>
            <person name="Grigoriev I.V."/>
            <person name="Martin F.M."/>
            <person name="Hacquard S."/>
        </authorList>
    </citation>
    <scope>NUCLEOTIDE SEQUENCE [LARGE SCALE GENOMIC DNA]</scope>
    <source>
        <strain evidence="4 5">MPI-CAGE-CH-0241</strain>
    </source>
</reference>
<feature type="domain" description="Dynamin N-terminal" evidence="2">
    <location>
        <begin position="231"/>
        <end position="455"/>
    </location>
</feature>
<dbReference type="SUPFAM" id="SSF52540">
    <property type="entry name" value="P-loop containing nucleoside triphosphate hydrolases"/>
    <property type="match status" value="1"/>
</dbReference>
<feature type="region of interest" description="Disordered" evidence="1">
    <location>
        <begin position="119"/>
        <end position="173"/>
    </location>
</feature>
<dbReference type="PANTHER" id="PTHR36681:SF3">
    <property type="entry name" value="NUCLEAR GTPASE, GERMINAL CENTER-ASSOCIATED, TANDEM DUPLICATE 3"/>
    <property type="match status" value="1"/>
</dbReference>
<dbReference type="InterPro" id="IPR056024">
    <property type="entry name" value="DUF7605"/>
</dbReference>
<dbReference type="Pfam" id="PF00350">
    <property type="entry name" value="Dynamin_N"/>
    <property type="match status" value="1"/>
</dbReference>
<proteinExistence type="predicted"/>
<evidence type="ECO:0000259" key="2">
    <source>
        <dbReference type="Pfam" id="PF00350"/>
    </source>
</evidence>
<dbReference type="OrthoDB" id="3598281at2759"/>
<keyword evidence="5" id="KW-1185">Reference proteome</keyword>
<feature type="compositionally biased region" description="Low complexity" evidence="1">
    <location>
        <begin position="11"/>
        <end position="23"/>
    </location>
</feature>
<gene>
    <name evidence="4" type="ORF">B0T10DRAFT_490140</name>
</gene>
<dbReference type="Pfam" id="PF24564">
    <property type="entry name" value="DUF7605"/>
    <property type="match status" value="1"/>
</dbReference>
<protein>
    <recommendedName>
        <fullName evidence="6">Nuclear GTPase SLIP-GC</fullName>
    </recommendedName>
</protein>
<name>A0A9P8W556_9HYPO</name>
<dbReference type="PANTHER" id="PTHR36681">
    <property type="entry name" value="NUCLEAR GTPASE, GERMINAL CENTER-ASSOCIATED, TANDEM DUPLICATE 3"/>
    <property type="match status" value="1"/>
</dbReference>
<accession>A0A9P8W556</accession>
<dbReference type="AlphaFoldDB" id="A0A9P8W556"/>
<evidence type="ECO:0000259" key="3">
    <source>
        <dbReference type="Pfam" id="PF24564"/>
    </source>
</evidence>
<feature type="compositionally biased region" description="Low complexity" evidence="1">
    <location>
        <begin position="55"/>
        <end position="73"/>
    </location>
</feature>
<evidence type="ECO:0000313" key="4">
    <source>
        <dbReference type="EMBL" id="KAH6887646.1"/>
    </source>
</evidence>
<feature type="compositionally biased region" description="Low complexity" evidence="1">
    <location>
        <begin position="35"/>
        <end position="47"/>
    </location>
</feature>
<dbReference type="Proteomes" id="UP000777438">
    <property type="component" value="Unassembled WGS sequence"/>
</dbReference>
<feature type="domain" description="DUF7605" evidence="3">
    <location>
        <begin position="715"/>
        <end position="893"/>
    </location>
</feature>
<comment type="caution">
    <text evidence="4">The sequence shown here is derived from an EMBL/GenBank/DDBJ whole genome shotgun (WGS) entry which is preliminary data.</text>
</comment>
<sequence>MVKERRGGRAGSATDSTTSAANADLPIPSIEQDVSSPTGSSETSTSSRNIPAIRTPSTSASPQSPSPNASNSPVDQARRQAIASDGSVTRSMERNMQRMQLSPRGGIENLSDIADAVEGVARGSDSRSVSLAPDDAAGSRQGTPRRNARSRRSGSRTSFTRHDVRDEELPRDAFHDPSFQRALRDAKALMSTTHEVLGSASLHHDPDSTMQRLHKEAGELAAFTYPSTRTVGFVGDSGVGKSSLLNSLLDFRGLARTSNSGEACTCVVTEYHHHELNTFEIEVELFSMEDISEQLSTMLVSYRQFHLHGEDEWEESANQARDTFFSMFRGRLDDDDFLLEASPTEVLTRLESWAADARPSEISSRQSYDTLESCSARLMELSSEPRLKNSPAKWPFIRKVRVCLNAHILSKGLVLVDLPGLRDLNSARRSITERFLLECDEIFVICNIGRAVTDEGVQCVFRLAEGAQLSNVGIVCTRSDDIQADEAKRDWKGLRAKHIQGLQDLIAADRRERSEIAAQIAEYASDDEYSDDERDSMFALYRSQSTLKRRIRDREFQLHSYLVTTRNSVVTRDLQAQYTLPQSDESVNVFCVSNKSYWDFRDEDRDAARQILQLSGILEVRKHCISIVANSQRRIATRYMKDEIPALLAQIQLWVRSGAGSATVERKEAIRKNLKALKSRLEKDLSHPKSKLNQISRGLKKDFKEQIDENSYLGDWGEAAVNAGYGWAGFHHASYAAFCRNYGDYSTPAVGCRNWNEEAIEEMTKDLNQPWKDLRRLIDTRHGSVETLLDDLLEWSIEHLEDGLSEMPDITGPLINALTSQKEVMWSNMEQAHEEFKASLKKLRTDAMSGLQTSLIGQAMKPAYQDCNREHGRGSDARRKFIINTKLADEELFENLMASFRKDFRGLADGVQECTNAAARSFLKHANSTLDIILSDNVALESEQDPAFRRRVEEAIREGDEEIERIKSVISA</sequence>
<dbReference type="Gene3D" id="3.40.50.300">
    <property type="entry name" value="P-loop containing nucleotide triphosphate hydrolases"/>
    <property type="match status" value="2"/>
</dbReference>
<feature type="compositionally biased region" description="Basic and acidic residues" evidence="1">
    <location>
        <begin position="160"/>
        <end position="173"/>
    </location>
</feature>
<dbReference type="InterPro" id="IPR045063">
    <property type="entry name" value="Dynamin_N"/>
</dbReference>
<evidence type="ECO:0000256" key="1">
    <source>
        <dbReference type="SAM" id="MobiDB-lite"/>
    </source>
</evidence>
<dbReference type="EMBL" id="JAGPYM010000014">
    <property type="protein sequence ID" value="KAH6887646.1"/>
    <property type="molecule type" value="Genomic_DNA"/>
</dbReference>